<evidence type="ECO:0000313" key="3">
    <source>
        <dbReference type="Proteomes" id="UP001187203"/>
    </source>
</evidence>
<dbReference type="EMBL" id="JAWJWI010000001">
    <property type="protein sequence ID" value="MDV4184100.1"/>
    <property type="molecule type" value="Genomic_DNA"/>
</dbReference>
<name>A0ABU3YE13_9HYPH</name>
<keyword evidence="3" id="KW-1185">Reference proteome</keyword>
<accession>A0ABU3YE13</accession>
<organism evidence="2 3">
    <name type="scientific">Rhizobium brockwellii</name>
    <dbReference type="NCBI Taxonomy" id="3019932"/>
    <lineage>
        <taxon>Bacteria</taxon>
        <taxon>Pseudomonadati</taxon>
        <taxon>Pseudomonadota</taxon>
        <taxon>Alphaproteobacteria</taxon>
        <taxon>Hyphomicrobiales</taxon>
        <taxon>Rhizobiaceae</taxon>
        <taxon>Rhizobium/Agrobacterium group</taxon>
        <taxon>Rhizobium</taxon>
    </lineage>
</organism>
<feature type="region of interest" description="Disordered" evidence="1">
    <location>
        <begin position="1"/>
        <end position="46"/>
    </location>
</feature>
<dbReference type="RefSeq" id="WP_210274366.1">
    <property type="nucleotide sequence ID" value="NZ_JAWJWH010000001.1"/>
</dbReference>
<proteinExistence type="predicted"/>
<gene>
    <name evidence="2" type="ORF">R1523_01120</name>
</gene>
<evidence type="ECO:0000256" key="1">
    <source>
        <dbReference type="SAM" id="MobiDB-lite"/>
    </source>
</evidence>
<sequence>MQIETNSGEGGIDRQPGGFAGEAESGAHHVGVDAAVGVKRPEFRPG</sequence>
<protein>
    <submittedName>
        <fullName evidence="2">Uncharacterized protein</fullName>
    </submittedName>
</protein>
<dbReference type="Proteomes" id="UP001187203">
    <property type="component" value="Unassembled WGS sequence"/>
</dbReference>
<reference evidence="3" key="1">
    <citation type="journal article" date="2023" name="Int. J. Mol. Sci.">
        <title>Genomic and Metabolic Characterization of Plant Growth-Promoting Rhizobacteria Isolated from Nodules of Clovers Grown in Non-Farmed Soil.</title>
        <authorList>
            <person name="Wojcik M."/>
            <person name="Koper P."/>
            <person name="Zebracki K."/>
            <person name="Marczak M."/>
            <person name="Mazur A."/>
        </authorList>
    </citation>
    <scope>NUCLEOTIDE SEQUENCE [LARGE SCALE GENOMIC DNA]</scope>
    <source>
        <strain evidence="3">KB12</strain>
    </source>
</reference>
<comment type="caution">
    <text evidence="2">The sequence shown here is derived from an EMBL/GenBank/DDBJ whole genome shotgun (WGS) entry which is preliminary data.</text>
</comment>
<evidence type="ECO:0000313" key="2">
    <source>
        <dbReference type="EMBL" id="MDV4184100.1"/>
    </source>
</evidence>